<dbReference type="PROSITE" id="PS50234">
    <property type="entry name" value="VWFA"/>
    <property type="match status" value="1"/>
</dbReference>
<dbReference type="Pfam" id="PF13400">
    <property type="entry name" value="Tad"/>
    <property type="match status" value="1"/>
</dbReference>
<name>A0A7W6J6N5_9HYPH</name>
<comment type="caution">
    <text evidence="2">The sequence shown here is derived from an EMBL/GenBank/DDBJ whole genome shotgun (WGS) entry which is preliminary data.</text>
</comment>
<dbReference type="SUPFAM" id="SSF53300">
    <property type="entry name" value="vWA-like"/>
    <property type="match status" value="1"/>
</dbReference>
<sequence length="378" mass="40131">MLKSRDGNFAVTTAILIPMLLMAGGMALDITSMSRTREQLQNAVDSAALGAASAMVNNGLSASAAQLLAQNFIKGHMAGSGSTVELQNLGTPTVSITQTAPTSQSKVYTVKVTSTYNVPLSGIQVLLGYTHARVTAVGSAQSEIETKNPISMYLALDRSGSMEWVTTTVDTSQSACNNYYEANWPNPTWQSPCYVKKIASLKSAVKALADVFDGNDPTKEYVRMGAVSYSNVANAPAPLNWGTTDARNYTNALTASGGTNSTDAIKTAYNALNAASETQAHMGKSGIAPQKFILFMTDGANDNTNNDASTRQWCDTAKTAGIQIYSVAFVAPDRGKQLLSYCSSGTSYYFEASNVNQLISAFQSIGKKTSKLSNRLTQ</sequence>
<dbReference type="SMART" id="SM00327">
    <property type="entry name" value="VWA"/>
    <property type="match status" value="1"/>
</dbReference>
<dbReference type="InterPro" id="IPR028087">
    <property type="entry name" value="Tad_N"/>
</dbReference>
<dbReference type="Proteomes" id="UP000528286">
    <property type="component" value="Unassembled WGS sequence"/>
</dbReference>
<dbReference type="Gene3D" id="3.40.50.410">
    <property type="entry name" value="von Willebrand factor, type A domain"/>
    <property type="match status" value="1"/>
</dbReference>
<dbReference type="InterPro" id="IPR036465">
    <property type="entry name" value="vWFA_dom_sf"/>
</dbReference>
<feature type="domain" description="VWFA" evidence="1">
    <location>
        <begin position="151"/>
        <end position="365"/>
    </location>
</feature>
<proteinExistence type="predicted"/>
<dbReference type="CDD" id="cd00198">
    <property type="entry name" value="vWFA"/>
    <property type="match status" value="1"/>
</dbReference>
<dbReference type="EMBL" id="JACIEZ010000006">
    <property type="protein sequence ID" value="MBB4065801.1"/>
    <property type="molecule type" value="Genomic_DNA"/>
</dbReference>
<keyword evidence="3" id="KW-1185">Reference proteome</keyword>
<evidence type="ECO:0000313" key="2">
    <source>
        <dbReference type="EMBL" id="MBB4065801.1"/>
    </source>
</evidence>
<reference evidence="2 3" key="1">
    <citation type="submission" date="2020-08" db="EMBL/GenBank/DDBJ databases">
        <title>Genomic Encyclopedia of Type Strains, Phase IV (KMG-IV): sequencing the most valuable type-strain genomes for metagenomic binning, comparative biology and taxonomic classification.</title>
        <authorList>
            <person name="Goeker M."/>
        </authorList>
    </citation>
    <scope>NUCLEOTIDE SEQUENCE [LARGE SCALE GENOMIC DNA]</scope>
    <source>
        <strain evidence="2 3">DSM 29853</strain>
    </source>
</reference>
<dbReference type="AlphaFoldDB" id="A0A7W6J6N5"/>
<organism evidence="2 3">
    <name type="scientific">Gellertiella hungarica</name>
    <dbReference type="NCBI Taxonomy" id="1572859"/>
    <lineage>
        <taxon>Bacteria</taxon>
        <taxon>Pseudomonadati</taxon>
        <taxon>Pseudomonadota</taxon>
        <taxon>Alphaproteobacteria</taxon>
        <taxon>Hyphomicrobiales</taxon>
        <taxon>Rhizobiaceae</taxon>
        <taxon>Gellertiella</taxon>
    </lineage>
</organism>
<dbReference type="RefSeq" id="WP_183367098.1">
    <property type="nucleotide sequence ID" value="NZ_JACIEZ010000006.1"/>
</dbReference>
<evidence type="ECO:0000313" key="3">
    <source>
        <dbReference type="Proteomes" id="UP000528286"/>
    </source>
</evidence>
<dbReference type="InterPro" id="IPR002035">
    <property type="entry name" value="VWF_A"/>
</dbReference>
<protein>
    <submittedName>
        <fullName evidence="2">Flp pilus assembly protein TadG/uncharacterized protein YegL</fullName>
    </submittedName>
</protein>
<dbReference type="Pfam" id="PF00092">
    <property type="entry name" value="VWA"/>
    <property type="match status" value="1"/>
</dbReference>
<evidence type="ECO:0000259" key="1">
    <source>
        <dbReference type="PROSITE" id="PS50234"/>
    </source>
</evidence>
<accession>A0A7W6J6N5</accession>
<gene>
    <name evidence="2" type="ORF">GGR23_003009</name>
</gene>